<name>A0A930VLM5_9ACTN</name>
<dbReference type="PANTHER" id="PTHR14969">
    <property type="entry name" value="SPHINGOSINE-1-PHOSPHATE PHOSPHOHYDROLASE"/>
    <property type="match status" value="1"/>
</dbReference>
<keyword evidence="4" id="KW-0378">Hydrolase</keyword>
<keyword evidence="2" id="KW-1003">Cell membrane</keyword>
<feature type="signal peptide" evidence="8">
    <location>
        <begin position="1"/>
        <end position="21"/>
    </location>
</feature>
<dbReference type="Proteomes" id="UP000660668">
    <property type="component" value="Unassembled WGS sequence"/>
</dbReference>
<feature type="transmembrane region" description="Helical" evidence="7">
    <location>
        <begin position="160"/>
        <end position="180"/>
    </location>
</feature>
<protein>
    <submittedName>
        <fullName evidence="10">Phosphatase PAP2 family protein</fullName>
    </submittedName>
</protein>
<evidence type="ECO:0000256" key="6">
    <source>
        <dbReference type="ARBA" id="ARBA00023136"/>
    </source>
</evidence>
<dbReference type="SUPFAM" id="SSF48317">
    <property type="entry name" value="Acid phosphatase/Vanadium-dependent haloperoxidase"/>
    <property type="match status" value="1"/>
</dbReference>
<organism evidence="10 11">
    <name type="scientific">Nocardioides agariphilus</name>
    <dbReference type="NCBI Taxonomy" id="433664"/>
    <lineage>
        <taxon>Bacteria</taxon>
        <taxon>Bacillati</taxon>
        <taxon>Actinomycetota</taxon>
        <taxon>Actinomycetes</taxon>
        <taxon>Propionibacteriales</taxon>
        <taxon>Nocardioidaceae</taxon>
        <taxon>Nocardioides</taxon>
    </lineage>
</organism>
<dbReference type="Gene3D" id="1.20.144.10">
    <property type="entry name" value="Phosphatidic acid phosphatase type 2/haloperoxidase"/>
    <property type="match status" value="1"/>
</dbReference>
<accession>A0A930VLM5</accession>
<dbReference type="InterPro" id="IPR000326">
    <property type="entry name" value="PAP2/HPO"/>
</dbReference>
<evidence type="ECO:0000256" key="5">
    <source>
        <dbReference type="ARBA" id="ARBA00022989"/>
    </source>
</evidence>
<dbReference type="RefSeq" id="WP_194695039.1">
    <property type="nucleotide sequence ID" value="NZ_JADKPO010000003.1"/>
</dbReference>
<dbReference type="InterPro" id="IPR036938">
    <property type="entry name" value="PAP2/HPO_sf"/>
</dbReference>
<gene>
    <name evidence="10" type="ORF">ISU10_03825</name>
</gene>
<feature type="transmembrane region" description="Helical" evidence="7">
    <location>
        <begin position="131"/>
        <end position="153"/>
    </location>
</feature>
<reference evidence="10" key="1">
    <citation type="submission" date="2020-11" db="EMBL/GenBank/DDBJ databases">
        <title>Nocardioides cynanchi sp. nov., isolated from soil of rhizosphere of Cynanchum wilfordii.</title>
        <authorList>
            <person name="Lee J.-S."/>
            <person name="Suh M.K."/>
            <person name="Kim J.-S."/>
        </authorList>
    </citation>
    <scope>NUCLEOTIDE SEQUENCE</scope>
    <source>
        <strain evidence="10">KCTC 19276</strain>
    </source>
</reference>
<evidence type="ECO:0000256" key="8">
    <source>
        <dbReference type="SAM" id="SignalP"/>
    </source>
</evidence>
<evidence type="ECO:0000256" key="7">
    <source>
        <dbReference type="SAM" id="Phobius"/>
    </source>
</evidence>
<dbReference type="Pfam" id="PF01569">
    <property type="entry name" value="PAP2"/>
    <property type="match status" value="1"/>
</dbReference>
<evidence type="ECO:0000313" key="11">
    <source>
        <dbReference type="Proteomes" id="UP000660668"/>
    </source>
</evidence>
<comment type="subcellular location">
    <subcellularLocation>
        <location evidence="1">Cell membrane</location>
        <topology evidence="1">Multi-pass membrane protein</topology>
    </subcellularLocation>
</comment>
<dbReference type="SMART" id="SM00014">
    <property type="entry name" value="acidPPc"/>
    <property type="match status" value="1"/>
</dbReference>
<evidence type="ECO:0000256" key="3">
    <source>
        <dbReference type="ARBA" id="ARBA00022692"/>
    </source>
</evidence>
<keyword evidence="6 7" id="KW-0472">Membrane</keyword>
<sequence length="231" mass="24789">MTREMVVTLLACSLACFAVVAAFGVVVQQDRSPMDGFDQWGRQAEDWADNHTILLTALRVVEVGFATVGMIAWTTLIVVAVVGRRRYRAAGFAIAVMVVTSVATTGLKLWLRRDRPEWQYTTDLLNTHSFPSGHASSSAALAGILGFLAWSLVGPGPRRTALTVLAIVVWVTVCFDRVLLGRHFPTDVVAGSFLGVGVLLLGIAVFDPARVRVRGRAKPGVDSSGRVAGGR</sequence>
<dbReference type="EMBL" id="JADKPO010000003">
    <property type="protein sequence ID" value="MBF4766896.1"/>
    <property type="molecule type" value="Genomic_DNA"/>
</dbReference>
<keyword evidence="3 7" id="KW-0812">Transmembrane</keyword>
<keyword evidence="5 7" id="KW-1133">Transmembrane helix</keyword>
<feature type="transmembrane region" description="Helical" evidence="7">
    <location>
        <begin position="186"/>
        <end position="206"/>
    </location>
</feature>
<feature type="chain" id="PRO_5037919031" evidence="8">
    <location>
        <begin position="22"/>
        <end position="231"/>
    </location>
</feature>
<proteinExistence type="predicted"/>
<evidence type="ECO:0000256" key="4">
    <source>
        <dbReference type="ARBA" id="ARBA00022801"/>
    </source>
</evidence>
<comment type="caution">
    <text evidence="10">The sequence shown here is derived from an EMBL/GenBank/DDBJ whole genome shotgun (WGS) entry which is preliminary data.</text>
</comment>
<feature type="domain" description="Phosphatidic acid phosphatase type 2/haloperoxidase" evidence="9">
    <location>
        <begin position="90"/>
        <end position="203"/>
    </location>
</feature>
<evidence type="ECO:0000313" key="10">
    <source>
        <dbReference type="EMBL" id="MBF4766896.1"/>
    </source>
</evidence>
<dbReference type="PANTHER" id="PTHR14969:SF62">
    <property type="entry name" value="DECAPRENYLPHOSPHORYL-5-PHOSPHORIBOSE PHOSPHATASE RV3807C-RELATED"/>
    <property type="match status" value="1"/>
</dbReference>
<keyword evidence="11" id="KW-1185">Reference proteome</keyword>
<feature type="transmembrane region" description="Helical" evidence="7">
    <location>
        <begin position="89"/>
        <end position="111"/>
    </location>
</feature>
<feature type="transmembrane region" description="Helical" evidence="7">
    <location>
        <begin position="63"/>
        <end position="82"/>
    </location>
</feature>
<evidence type="ECO:0000256" key="2">
    <source>
        <dbReference type="ARBA" id="ARBA00022475"/>
    </source>
</evidence>
<keyword evidence="8" id="KW-0732">Signal</keyword>
<evidence type="ECO:0000259" key="9">
    <source>
        <dbReference type="SMART" id="SM00014"/>
    </source>
</evidence>
<dbReference type="CDD" id="cd03392">
    <property type="entry name" value="PAP2_like_2"/>
    <property type="match status" value="1"/>
</dbReference>
<dbReference type="AlphaFoldDB" id="A0A930VLM5"/>
<dbReference type="GO" id="GO:0016787">
    <property type="term" value="F:hydrolase activity"/>
    <property type="evidence" value="ECO:0007669"/>
    <property type="project" value="UniProtKB-KW"/>
</dbReference>
<dbReference type="GO" id="GO:0005886">
    <property type="term" value="C:plasma membrane"/>
    <property type="evidence" value="ECO:0007669"/>
    <property type="project" value="UniProtKB-SubCell"/>
</dbReference>
<evidence type="ECO:0000256" key="1">
    <source>
        <dbReference type="ARBA" id="ARBA00004651"/>
    </source>
</evidence>